<evidence type="ECO:0000313" key="2">
    <source>
        <dbReference type="EnsemblMetazoa" id="RPRC009763-PA"/>
    </source>
</evidence>
<proteinExistence type="predicted"/>
<dbReference type="VEuPathDB" id="VectorBase:RPRC009763"/>
<accession>T1I0E3</accession>
<dbReference type="AlphaFoldDB" id="T1I0E3"/>
<keyword evidence="3" id="KW-1185">Reference proteome</keyword>
<dbReference type="EMBL" id="ACPB03005132">
    <property type="status" value="NOT_ANNOTATED_CDS"/>
    <property type="molecule type" value="Genomic_DNA"/>
</dbReference>
<dbReference type="InParanoid" id="T1I0E3"/>
<protein>
    <submittedName>
        <fullName evidence="2">Uncharacterized protein</fullName>
    </submittedName>
</protein>
<feature type="region of interest" description="Disordered" evidence="1">
    <location>
        <begin position="58"/>
        <end position="77"/>
    </location>
</feature>
<dbReference type="EnsemblMetazoa" id="RPRC009763-RA">
    <property type="protein sequence ID" value="RPRC009763-PA"/>
    <property type="gene ID" value="RPRC009763"/>
</dbReference>
<sequence>MSHAEYDAKRRENSTPENKTNWFRSLDRQPKHKNHEKLWTDTTDSKYGGSTRTLRYFGESDTEAMRKPPTKFTGGTLRRNNRFLLDSTSQDDTTDVDTNGRSDSVLYLHTATAQHPVQTRL</sequence>
<dbReference type="Proteomes" id="UP000015103">
    <property type="component" value="Unassembled WGS sequence"/>
</dbReference>
<dbReference type="HOGENOM" id="CLU_2040952_0_0_1"/>
<feature type="compositionally biased region" description="Basic and acidic residues" evidence="1">
    <location>
        <begin position="1"/>
        <end position="14"/>
    </location>
</feature>
<evidence type="ECO:0000256" key="1">
    <source>
        <dbReference type="SAM" id="MobiDB-lite"/>
    </source>
</evidence>
<name>T1I0E3_RHOPR</name>
<feature type="region of interest" description="Disordered" evidence="1">
    <location>
        <begin position="1"/>
        <end position="44"/>
    </location>
</feature>
<evidence type="ECO:0000313" key="3">
    <source>
        <dbReference type="Proteomes" id="UP000015103"/>
    </source>
</evidence>
<organism evidence="2 3">
    <name type="scientific">Rhodnius prolixus</name>
    <name type="common">Triatomid bug</name>
    <dbReference type="NCBI Taxonomy" id="13249"/>
    <lineage>
        <taxon>Eukaryota</taxon>
        <taxon>Metazoa</taxon>
        <taxon>Ecdysozoa</taxon>
        <taxon>Arthropoda</taxon>
        <taxon>Hexapoda</taxon>
        <taxon>Insecta</taxon>
        <taxon>Pterygota</taxon>
        <taxon>Neoptera</taxon>
        <taxon>Paraneoptera</taxon>
        <taxon>Hemiptera</taxon>
        <taxon>Heteroptera</taxon>
        <taxon>Panheteroptera</taxon>
        <taxon>Cimicomorpha</taxon>
        <taxon>Reduviidae</taxon>
        <taxon>Triatominae</taxon>
        <taxon>Rhodnius</taxon>
    </lineage>
</organism>
<reference evidence="2" key="1">
    <citation type="submission" date="2015-05" db="UniProtKB">
        <authorList>
            <consortium name="EnsemblMetazoa"/>
        </authorList>
    </citation>
    <scope>IDENTIFICATION</scope>
</reference>